<proteinExistence type="predicted"/>
<dbReference type="OrthoDB" id="3801416at2759"/>
<organism evidence="2 3">
    <name type="scientific">Dothidotthia symphoricarpi CBS 119687</name>
    <dbReference type="NCBI Taxonomy" id="1392245"/>
    <lineage>
        <taxon>Eukaryota</taxon>
        <taxon>Fungi</taxon>
        <taxon>Dikarya</taxon>
        <taxon>Ascomycota</taxon>
        <taxon>Pezizomycotina</taxon>
        <taxon>Dothideomycetes</taxon>
        <taxon>Pleosporomycetidae</taxon>
        <taxon>Pleosporales</taxon>
        <taxon>Dothidotthiaceae</taxon>
        <taxon>Dothidotthia</taxon>
    </lineage>
</organism>
<dbReference type="GeneID" id="54407232"/>
<keyword evidence="3" id="KW-1185">Reference proteome</keyword>
<accession>A0A6A6A9P0</accession>
<feature type="compositionally biased region" description="Basic residues" evidence="1">
    <location>
        <begin position="280"/>
        <end position="291"/>
    </location>
</feature>
<feature type="compositionally biased region" description="Basic and acidic residues" evidence="1">
    <location>
        <begin position="299"/>
        <end position="316"/>
    </location>
</feature>
<dbReference type="EMBL" id="ML977510">
    <property type="protein sequence ID" value="KAF2127557.1"/>
    <property type="molecule type" value="Genomic_DNA"/>
</dbReference>
<gene>
    <name evidence="2" type="ORF">P153DRAFT_358432</name>
</gene>
<reference evidence="2" key="1">
    <citation type="journal article" date="2020" name="Stud. Mycol.">
        <title>101 Dothideomycetes genomes: a test case for predicting lifestyles and emergence of pathogens.</title>
        <authorList>
            <person name="Haridas S."/>
            <person name="Albert R."/>
            <person name="Binder M."/>
            <person name="Bloem J."/>
            <person name="Labutti K."/>
            <person name="Salamov A."/>
            <person name="Andreopoulos B."/>
            <person name="Baker S."/>
            <person name="Barry K."/>
            <person name="Bills G."/>
            <person name="Bluhm B."/>
            <person name="Cannon C."/>
            <person name="Castanera R."/>
            <person name="Culley D."/>
            <person name="Daum C."/>
            <person name="Ezra D."/>
            <person name="Gonzalez J."/>
            <person name="Henrissat B."/>
            <person name="Kuo A."/>
            <person name="Liang C."/>
            <person name="Lipzen A."/>
            <person name="Lutzoni F."/>
            <person name="Magnuson J."/>
            <person name="Mondo S."/>
            <person name="Nolan M."/>
            <person name="Ohm R."/>
            <person name="Pangilinan J."/>
            <person name="Park H.-J."/>
            <person name="Ramirez L."/>
            <person name="Alfaro M."/>
            <person name="Sun H."/>
            <person name="Tritt A."/>
            <person name="Yoshinaga Y."/>
            <person name="Zwiers L.-H."/>
            <person name="Turgeon B."/>
            <person name="Goodwin S."/>
            <person name="Spatafora J."/>
            <person name="Crous P."/>
            <person name="Grigoriev I."/>
        </authorList>
    </citation>
    <scope>NUCLEOTIDE SEQUENCE</scope>
    <source>
        <strain evidence="2">CBS 119687</strain>
    </source>
</reference>
<evidence type="ECO:0000313" key="2">
    <source>
        <dbReference type="EMBL" id="KAF2127557.1"/>
    </source>
</evidence>
<dbReference type="AlphaFoldDB" id="A0A6A6A9P0"/>
<feature type="region of interest" description="Disordered" evidence="1">
    <location>
        <begin position="55"/>
        <end position="82"/>
    </location>
</feature>
<protein>
    <submittedName>
        <fullName evidence="2">Uncharacterized protein</fullName>
    </submittedName>
</protein>
<evidence type="ECO:0000256" key="1">
    <source>
        <dbReference type="SAM" id="MobiDB-lite"/>
    </source>
</evidence>
<dbReference type="Proteomes" id="UP000799771">
    <property type="component" value="Unassembled WGS sequence"/>
</dbReference>
<feature type="region of interest" description="Disordered" evidence="1">
    <location>
        <begin position="280"/>
        <end position="316"/>
    </location>
</feature>
<feature type="compositionally biased region" description="Low complexity" evidence="1">
    <location>
        <begin position="127"/>
        <end position="137"/>
    </location>
</feature>
<name>A0A6A6A9P0_9PLEO</name>
<feature type="region of interest" description="Disordered" evidence="1">
    <location>
        <begin position="99"/>
        <end position="141"/>
    </location>
</feature>
<dbReference type="RefSeq" id="XP_033521946.1">
    <property type="nucleotide sequence ID" value="XM_033666800.1"/>
</dbReference>
<feature type="compositionally biased region" description="Polar residues" evidence="1">
    <location>
        <begin position="100"/>
        <end position="115"/>
    </location>
</feature>
<evidence type="ECO:0000313" key="3">
    <source>
        <dbReference type="Proteomes" id="UP000799771"/>
    </source>
</evidence>
<sequence length="316" mass="35035">MNRPAKLLPAPTLPIHIRSRSRHEAHKALHESTGVSSPLFLSNLNAVDEEVRPAPLQAPTLPIKSRSSLAPVPDENDMSDSEMSDIRTSDMVGVNDVDDPSQNFLDGQHETSNSVLLRDDNMEVYDSGSSSNGSEPSALEDVQKGFKSFKRQNSVEKYTHADVTERIQYCIEYSRACLQKGDLPAITSNFYVPITDPPSEVCQSLRSAAEEGVARLVWSAPSEECYTLGVQPLPVPTGYPYAVIAEPQWWVNQEDAQIRAGPDAEVGEVSRAQSYLREKAKRQAKSLKKSNSHVNQALRKLEEGLRRQEQGLPMHD</sequence>